<dbReference type="InterPro" id="IPR058205">
    <property type="entry name" value="D-LDH-like"/>
</dbReference>
<dbReference type="InterPro" id="IPR036291">
    <property type="entry name" value="NAD(P)-bd_dom_sf"/>
</dbReference>
<dbReference type="AlphaFoldDB" id="A0A1G8JWP4"/>
<dbReference type="InterPro" id="IPR006139">
    <property type="entry name" value="D-isomer_2_OHA_DH_cat_dom"/>
</dbReference>
<dbReference type="EC" id="1.1.1.28" evidence="7"/>
<dbReference type="Gene3D" id="3.40.50.720">
    <property type="entry name" value="NAD(P)-binding Rossmann-like Domain"/>
    <property type="match status" value="2"/>
</dbReference>
<dbReference type="GO" id="GO:0008720">
    <property type="term" value="F:D-lactate dehydrogenase (NAD+) activity"/>
    <property type="evidence" value="ECO:0007669"/>
    <property type="project" value="UniProtKB-EC"/>
</dbReference>
<dbReference type="STRING" id="84521.SAMN04487994_100727"/>
<dbReference type="SUPFAM" id="SSF51735">
    <property type="entry name" value="NAD(P)-binding Rossmann-fold domains"/>
    <property type="match status" value="1"/>
</dbReference>
<evidence type="ECO:0000256" key="1">
    <source>
        <dbReference type="ARBA" id="ARBA00005854"/>
    </source>
</evidence>
<organism evidence="7 8">
    <name type="scientific">Dolosicoccus paucivorans</name>
    <dbReference type="NCBI Taxonomy" id="84521"/>
    <lineage>
        <taxon>Bacteria</taxon>
        <taxon>Bacillati</taxon>
        <taxon>Bacillota</taxon>
        <taxon>Bacilli</taxon>
        <taxon>Lactobacillales</taxon>
        <taxon>Aerococcaceae</taxon>
        <taxon>Dolosicoccus</taxon>
    </lineage>
</organism>
<dbReference type="PANTHER" id="PTHR43026:SF1">
    <property type="entry name" value="2-HYDROXYACID DEHYDROGENASE HOMOLOG 1-RELATED"/>
    <property type="match status" value="1"/>
</dbReference>
<comment type="caution">
    <text evidence="7">The sequence shown here is derived from an EMBL/GenBank/DDBJ whole genome shotgun (WGS) entry which is preliminary data.</text>
</comment>
<evidence type="ECO:0000256" key="2">
    <source>
        <dbReference type="ARBA" id="ARBA00023002"/>
    </source>
</evidence>
<dbReference type="InterPro" id="IPR006140">
    <property type="entry name" value="D-isomer_DH_NAD-bd"/>
</dbReference>
<keyword evidence="8" id="KW-1185">Reference proteome</keyword>
<evidence type="ECO:0000259" key="5">
    <source>
        <dbReference type="Pfam" id="PF00389"/>
    </source>
</evidence>
<name>A0A1G8JWP4_9LACT</name>
<proteinExistence type="inferred from homology"/>
<feature type="domain" description="D-isomer specific 2-hydroxyacid dehydrogenase catalytic" evidence="5">
    <location>
        <begin position="9"/>
        <end position="331"/>
    </location>
</feature>
<dbReference type="OrthoDB" id="9805416at2"/>
<evidence type="ECO:0000256" key="3">
    <source>
        <dbReference type="ARBA" id="ARBA00023027"/>
    </source>
</evidence>
<evidence type="ECO:0000256" key="4">
    <source>
        <dbReference type="RuleBase" id="RU003719"/>
    </source>
</evidence>
<dbReference type="EMBL" id="PNHE01000003">
    <property type="protein sequence ID" value="PMC59016.1"/>
    <property type="molecule type" value="Genomic_DNA"/>
</dbReference>
<keyword evidence="2 4" id="KW-0560">Oxidoreductase</keyword>
<evidence type="ECO:0000313" key="8">
    <source>
        <dbReference type="Proteomes" id="UP000235682"/>
    </source>
</evidence>
<keyword evidence="3" id="KW-0520">NAD</keyword>
<reference evidence="7 8" key="1">
    <citation type="submission" date="2017-09" db="EMBL/GenBank/DDBJ databases">
        <title>Bacterial strain isolated from the female urinary microbiota.</title>
        <authorList>
            <person name="Thomas-White K."/>
            <person name="Kumar N."/>
            <person name="Forster S."/>
            <person name="Putonti C."/>
            <person name="Lawley T."/>
            <person name="Wolfe A.J."/>
        </authorList>
    </citation>
    <scope>NUCLEOTIDE SEQUENCE [LARGE SCALE GENOMIC DNA]</scope>
    <source>
        <strain evidence="7 8">UMB0852</strain>
    </source>
</reference>
<evidence type="ECO:0000259" key="6">
    <source>
        <dbReference type="Pfam" id="PF02826"/>
    </source>
</evidence>
<dbReference type="PROSITE" id="PS00670">
    <property type="entry name" value="D_2_HYDROXYACID_DH_2"/>
    <property type="match status" value="1"/>
</dbReference>
<dbReference type="InterPro" id="IPR029753">
    <property type="entry name" value="D-isomer_DH_CS"/>
</dbReference>
<evidence type="ECO:0000313" key="7">
    <source>
        <dbReference type="EMBL" id="PMC59016.1"/>
    </source>
</evidence>
<dbReference type="Pfam" id="PF00389">
    <property type="entry name" value="2-Hacid_dh"/>
    <property type="match status" value="1"/>
</dbReference>
<dbReference type="NCBIfam" id="NF006374">
    <property type="entry name" value="PRK08605.1"/>
    <property type="match status" value="1"/>
</dbReference>
<feature type="domain" description="D-isomer specific 2-hydroxyacid dehydrogenase NAD-binding" evidence="6">
    <location>
        <begin position="114"/>
        <end position="299"/>
    </location>
</feature>
<dbReference type="PANTHER" id="PTHR43026">
    <property type="entry name" value="2-HYDROXYACID DEHYDROGENASE HOMOLOG 1-RELATED"/>
    <property type="match status" value="1"/>
</dbReference>
<dbReference type="InterPro" id="IPR029752">
    <property type="entry name" value="D-isomer_DH_CS1"/>
</dbReference>
<dbReference type="PROSITE" id="PS00065">
    <property type="entry name" value="D_2_HYDROXYACID_DH_1"/>
    <property type="match status" value="1"/>
</dbReference>
<dbReference type="Pfam" id="PF02826">
    <property type="entry name" value="2-Hacid_dh_C"/>
    <property type="match status" value="1"/>
</dbReference>
<dbReference type="GO" id="GO:0051287">
    <property type="term" value="F:NAD binding"/>
    <property type="evidence" value="ECO:0007669"/>
    <property type="project" value="InterPro"/>
</dbReference>
<sequence>MYKIIAYGIKDEDIAIAKEWAEENKVDLTLLEEPLTIETVEKAQGYDGVSVSQVYKIPRSVYERLAEFGIKQIAQRTAGYDVHDLKAASDNGIIITNVPVYSPESIAEYVVAGALMGIRKLSTTIAAAKEQDFRCIPEREGRLLKDMTVGILGVGNIGRQAARIFKGFGCRVIGYDLYPNDLGREFLEYQDSIDDVIKEADIVSLHMPLNDESYHLFNMDMFKKMKPHAILLNSGRGALVNTEDLLDALDEGLIDYAFLDVYENEADYVFHDLRDETIHDDLFKRLLNHPQVDYTPHLAFYTDVANRNILTFGLDAVIEVLETGDSKKRVN</sequence>
<dbReference type="SUPFAM" id="SSF52283">
    <property type="entry name" value="Formate/glycerate dehydrogenase catalytic domain-like"/>
    <property type="match status" value="1"/>
</dbReference>
<dbReference type="RefSeq" id="WP_092084422.1">
    <property type="nucleotide sequence ID" value="NZ_FNEL01000007.1"/>
</dbReference>
<dbReference type="Proteomes" id="UP000235682">
    <property type="component" value="Unassembled WGS sequence"/>
</dbReference>
<accession>A0A1G8JWP4</accession>
<protein>
    <submittedName>
        <fullName evidence="7">Lactate dehydrogenase</fullName>
        <ecNumber evidence="7">1.1.1.28</ecNumber>
    </submittedName>
</protein>
<comment type="similarity">
    <text evidence="1 4">Belongs to the D-isomer specific 2-hydroxyacid dehydrogenase family.</text>
</comment>
<dbReference type="CDD" id="cd12186">
    <property type="entry name" value="LDH"/>
    <property type="match status" value="1"/>
</dbReference>
<gene>
    <name evidence="7" type="ORF">CJ205_01545</name>
</gene>